<proteinExistence type="predicted"/>
<reference evidence="2 3" key="2">
    <citation type="submission" date="2019-03" db="EMBL/GenBank/DDBJ databases">
        <title>Genomic Encyclopedia of Type Strains, Phase IV (KMG-IV): sequencing the most valuable type-strain genomes for metagenomic binning, comparative biology and taxonomic classification.</title>
        <authorList>
            <person name="Goeker M."/>
        </authorList>
    </citation>
    <scope>NUCLEOTIDE SEQUENCE [LARGE SCALE GENOMIC DNA]</scope>
    <source>
        <strain evidence="2 3">DSM 103426</strain>
    </source>
</reference>
<dbReference type="AlphaFoldDB" id="A0A4R3JM96"/>
<dbReference type="RefSeq" id="WP_009262380.1">
    <property type="nucleotide sequence ID" value="NZ_AP031411.1"/>
</dbReference>
<name>A0A4R3JM96_9FIRM</name>
<accession>A0A4R3JM96</accession>
<evidence type="ECO:0000313" key="2">
    <source>
        <dbReference type="EMBL" id="TCS66724.1"/>
    </source>
</evidence>
<organism evidence="2 3">
    <name type="scientific">Faecalimonas umbilicata</name>
    <dbReference type="NCBI Taxonomy" id="1912855"/>
    <lineage>
        <taxon>Bacteria</taxon>
        <taxon>Bacillati</taxon>
        <taxon>Bacillota</taxon>
        <taxon>Clostridia</taxon>
        <taxon>Lachnospirales</taxon>
        <taxon>Lachnospiraceae</taxon>
        <taxon>Faecalimonas</taxon>
    </lineage>
</organism>
<dbReference type="Proteomes" id="UP000702954">
    <property type="component" value="Unassembled WGS sequence"/>
</dbReference>
<comment type="caution">
    <text evidence="2">The sequence shown here is derived from an EMBL/GenBank/DDBJ whole genome shotgun (WGS) entry which is preliminary data.</text>
</comment>
<dbReference type="EMBL" id="BHEO01000002">
    <property type="protein sequence ID" value="GBU04360.1"/>
    <property type="molecule type" value="Genomic_DNA"/>
</dbReference>
<evidence type="ECO:0000313" key="1">
    <source>
        <dbReference type="EMBL" id="GBU04360.1"/>
    </source>
</evidence>
<dbReference type="EMBL" id="SLZV01000018">
    <property type="protein sequence ID" value="TCS66724.1"/>
    <property type="molecule type" value="Genomic_DNA"/>
</dbReference>
<keyword evidence="4" id="KW-1185">Reference proteome</keyword>
<dbReference type="GeneID" id="97507572"/>
<sequence>MNPMQLLQIRNLWNGFTSRHPKFPKFMNAVYQNGLCEGTVMEIQIRTPDGKEFASNLKVTKEDLELVQQMRSMR</sequence>
<dbReference type="Proteomes" id="UP000294613">
    <property type="component" value="Unassembled WGS sequence"/>
</dbReference>
<evidence type="ECO:0000313" key="4">
    <source>
        <dbReference type="Proteomes" id="UP000702954"/>
    </source>
</evidence>
<protein>
    <submittedName>
        <fullName evidence="2">Uncharacterized protein</fullName>
    </submittedName>
</protein>
<evidence type="ECO:0000313" key="3">
    <source>
        <dbReference type="Proteomes" id="UP000294613"/>
    </source>
</evidence>
<gene>
    <name evidence="2" type="ORF">EDD74_11858</name>
    <name evidence="1" type="ORF">FAEUMB_09010</name>
</gene>
<reference evidence="1 4" key="1">
    <citation type="journal article" date="2018" name="Int. J. Syst. Evol. Microbiol.">
        <title>Draft Genome Sequence of Faecalimonas umbilicata JCM 30896T, an Acetate-Producing Bacterium Isolated from Human Feces.</title>
        <authorList>
            <person name="Sakamoto M."/>
            <person name="Ikeyama N."/>
            <person name="Yuki M."/>
            <person name="Ohkuma M."/>
        </authorList>
    </citation>
    <scope>NUCLEOTIDE SEQUENCE [LARGE SCALE GENOMIC DNA]</scope>
    <source>
        <strain evidence="1 4">EGH7</strain>
    </source>
</reference>